<accession>A0A6B0U071</accession>
<reference evidence="1" key="1">
    <citation type="submission" date="2019-12" db="EMBL/GenBank/DDBJ databases">
        <title>An insight into the sialome of adult female Ixodes ricinus ticks feeding for 6 days.</title>
        <authorList>
            <person name="Perner J."/>
            <person name="Ribeiro J.M.C."/>
        </authorList>
    </citation>
    <scope>NUCLEOTIDE SEQUENCE</scope>
    <source>
        <strain evidence="1">Semi-engorged</strain>
        <tissue evidence="1">Salivary glands</tissue>
    </source>
</reference>
<name>A0A6B0U071_IXORI</name>
<organism evidence="1">
    <name type="scientific">Ixodes ricinus</name>
    <name type="common">Common tick</name>
    <name type="synonym">Acarus ricinus</name>
    <dbReference type="NCBI Taxonomy" id="34613"/>
    <lineage>
        <taxon>Eukaryota</taxon>
        <taxon>Metazoa</taxon>
        <taxon>Ecdysozoa</taxon>
        <taxon>Arthropoda</taxon>
        <taxon>Chelicerata</taxon>
        <taxon>Arachnida</taxon>
        <taxon>Acari</taxon>
        <taxon>Parasitiformes</taxon>
        <taxon>Ixodida</taxon>
        <taxon>Ixodoidea</taxon>
        <taxon>Ixodidae</taxon>
        <taxon>Ixodinae</taxon>
        <taxon>Ixodes</taxon>
    </lineage>
</organism>
<protein>
    <submittedName>
        <fullName evidence="1">Putative secreted protein</fullName>
    </submittedName>
</protein>
<sequence length="88" mass="10066">MLACVSASELEYVLTLLFCAVGRCSLTITQKGYMLRTELLYIAKTRACTFCSRERCLLDDCLRVLEKVVFRKIEHALSDTPMERAHCN</sequence>
<dbReference type="AlphaFoldDB" id="A0A6B0U071"/>
<evidence type="ECO:0000313" key="1">
    <source>
        <dbReference type="EMBL" id="MXU85889.1"/>
    </source>
</evidence>
<proteinExistence type="predicted"/>
<dbReference type="EMBL" id="GIFC01003806">
    <property type="protein sequence ID" value="MXU85889.1"/>
    <property type="molecule type" value="Transcribed_RNA"/>
</dbReference>